<dbReference type="PANTHER" id="PTHR37860">
    <property type="entry name" value="AGAP008810-PA"/>
    <property type="match status" value="1"/>
</dbReference>
<evidence type="ECO:0000256" key="1">
    <source>
        <dbReference type="SAM" id="MobiDB-lite"/>
    </source>
</evidence>
<feature type="non-terminal residue" evidence="3">
    <location>
        <position position="113"/>
    </location>
</feature>
<dbReference type="Proteomes" id="UP000269945">
    <property type="component" value="Unassembled WGS sequence"/>
</dbReference>
<feature type="domain" description="Vitellinogen open beta-sheet" evidence="2">
    <location>
        <begin position="7"/>
        <end position="109"/>
    </location>
</feature>
<dbReference type="PANTHER" id="PTHR37860:SF2">
    <property type="entry name" value="VITELLOGENIN DOMAIN-CONTAINING PROTEIN"/>
    <property type="match status" value="1"/>
</dbReference>
<reference evidence="3 4" key="1">
    <citation type="submission" date="2018-10" db="EMBL/GenBank/DDBJ databases">
        <authorList>
            <person name="Ekblom R."/>
            <person name="Jareborg N."/>
        </authorList>
    </citation>
    <scope>NUCLEOTIDE SEQUENCE [LARGE SCALE GENOMIC DNA]</scope>
    <source>
        <tissue evidence="3">Muscle</tissue>
    </source>
</reference>
<accession>A0A9X9M344</accession>
<proteinExistence type="predicted"/>
<organism evidence="3 4">
    <name type="scientific">Gulo gulo</name>
    <name type="common">Wolverine</name>
    <name type="synonym">Gluton</name>
    <dbReference type="NCBI Taxonomy" id="48420"/>
    <lineage>
        <taxon>Eukaryota</taxon>
        <taxon>Metazoa</taxon>
        <taxon>Chordata</taxon>
        <taxon>Craniata</taxon>
        <taxon>Vertebrata</taxon>
        <taxon>Euteleostomi</taxon>
        <taxon>Mammalia</taxon>
        <taxon>Eutheria</taxon>
        <taxon>Laurasiatheria</taxon>
        <taxon>Carnivora</taxon>
        <taxon>Caniformia</taxon>
        <taxon>Musteloidea</taxon>
        <taxon>Mustelidae</taxon>
        <taxon>Guloninae</taxon>
        <taxon>Gulo</taxon>
    </lineage>
</organism>
<keyword evidence="4" id="KW-1185">Reference proteome</keyword>
<gene>
    <name evidence="3" type="ORF">BN2614_LOCUS2</name>
</gene>
<evidence type="ECO:0000313" key="4">
    <source>
        <dbReference type="Proteomes" id="UP000269945"/>
    </source>
</evidence>
<dbReference type="Gene3D" id="2.20.50.20">
    <property type="entry name" value="Lipovitellin. Chain A, domain 3"/>
    <property type="match status" value="1"/>
</dbReference>
<evidence type="ECO:0000313" key="3">
    <source>
        <dbReference type="EMBL" id="VCX31053.1"/>
    </source>
</evidence>
<comment type="caution">
    <text evidence="3">The sequence shown here is derived from an EMBL/GenBank/DDBJ whole genome shotgun (WGS) entry which is preliminary data.</text>
</comment>
<dbReference type="EMBL" id="CYRY02040156">
    <property type="protein sequence ID" value="VCX31053.1"/>
    <property type="molecule type" value="Genomic_DNA"/>
</dbReference>
<sequence length="113" mass="12482">LVLVSGSLGANLERTVLFSPASFLPRSATTNLTIHALGHAFNLLELGLRLENAEKIVHRLFGGKSFWGQEEETEAQPEKSPEPEPEPTPWGAHPDCPGEKSRKMRDLQQKVRG</sequence>
<name>A0A9X9M344_GULGU</name>
<dbReference type="GO" id="GO:0005319">
    <property type="term" value="F:lipid transporter activity"/>
    <property type="evidence" value="ECO:0007669"/>
    <property type="project" value="InterPro"/>
</dbReference>
<evidence type="ECO:0000259" key="2">
    <source>
        <dbReference type="Pfam" id="PF09172"/>
    </source>
</evidence>
<dbReference type="AlphaFoldDB" id="A0A9X9M344"/>
<feature type="region of interest" description="Disordered" evidence="1">
    <location>
        <begin position="67"/>
        <end position="113"/>
    </location>
</feature>
<feature type="non-terminal residue" evidence="3">
    <location>
        <position position="1"/>
    </location>
</feature>
<dbReference type="InterPro" id="IPR015819">
    <property type="entry name" value="Lipid_transp_b-sht_shell"/>
</dbReference>
<dbReference type="SUPFAM" id="SSF56968">
    <property type="entry name" value="Lipovitellin-phosvitin complex, beta-sheet shell regions"/>
    <property type="match status" value="1"/>
</dbReference>
<protein>
    <recommendedName>
        <fullName evidence="2">Vitellinogen open beta-sheet domain-containing protein</fullName>
    </recommendedName>
</protein>
<dbReference type="InterPro" id="IPR015255">
    <property type="entry name" value="Vitellinogen_open_b-sht"/>
</dbReference>
<dbReference type="InterPro" id="IPR015817">
    <property type="entry name" value="Vitellinogen_open_b-sht_sub1"/>
</dbReference>
<dbReference type="Pfam" id="PF09172">
    <property type="entry name" value="Vit_open_b-sht"/>
    <property type="match status" value="1"/>
</dbReference>
<feature type="compositionally biased region" description="Basic and acidic residues" evidence="1">
    <location>
        <begin position="96"/>
        <end position="113"/>
    </location>
</feature>